<gene>
    <name evidence="2" type="ORF">SMACR_12683</name>
</gene>
<dbReference type="VEuPathDB" id="FungiDB:SMAC_12683"/>
<accession>A0A8S8ZCA5</accession>
<name>A0A8S8ZCA5_SORMA</name>
<sequence>MKSLPPPSGGGILENLKTVVECNTYNNDLFAELMNLYSNFSPEEIAAILPYIVVIFSNSLVATAALVVVLIEIHRRGSIVDGTISVDGQPLNRELARSMDTFNDTVSTATDFVDRTTTLIEGQGG</sequence>
<keyword evidence="1" id="KW-0472">Membrane</keyword>
<organism evidence="2 3">
    <name type="scientific">Sordaria macrospora</name>
    <dbReference type="NCBI Taxonomy" id="5147"/>
    <lineage>
        <taxon>Eukaryota</taxon>
        <taxon>Fungi</taxon>
        <taxon>Dikarya</taxon>
        <taxon>Ascomycota</taxon>
        <taxon>Pezizomycotina</taxon>
        <taxon>Sordariomycetes</taxon>
        <taxon>Sordariomycetidae</taxon>
        <taxon>Sordariales</taxon>
        <taxon>Sordariaceae</taxon>
        <taxon>Sordaria</taxon>
    </lineage>
</organism>
<proteinExistence type="predicted"/>
<keyword evidence="1" id="KW-0812">Transmembrane</keyword>
<protein>
    <submittedName>
        <fullName evidence="2">Uncharacterized protein</fullName>
    </submittedName>
</protein>
<keyword evidence="1" id="KW-1133">Transmembrane helix</keyword>
<dbReference type="EMBL" id="NMPR01000244">
    <property type="protein sequence ID" value="KAA8624240.1"/>
    <property type="molecule type" value="Genomic_DNA"/>
</dbReference>
<evidence type="ECO:0000256" key="1">
    <source>
        <dbReference type="SAM" id="Phobius"/>
    </source>
</evidence>
<reference evidence="2 3" key="1">
    <citation type="submission" date="2017-07" db="EMBL/GenBank/DDBJ databases">
        <title>Genome sequence of the Sordaria macrospora wild type strain R19027.</title>
        <authorList>
            <person name="Nowrousian M."/>
            <person name="Teichert I."/>
            <person name="Kueck U."/>
        </authorList>
    </citation>
    <scope>NUCLEOTIDE SEQUENCE [LARGE SCALE GENOMIC DNA]</scope>
    <source>
        <strain evidence="2 3">R19027</strain>
        <tissue evidence="2">Mycelium</tissue>
    </source>
</reference>
<evidence type="ECO:0000313" key="3">
    <source>
        <dbReference type="Proteomes" id="UP000433876"/>
    </source>
</evidence>
<feature type="transmembrane region" description="Helical" evidence="1">
    <location>
        <begin position="48"/>
        <end position="71"/>
    </location>
</feature>
<dbReference type="AlphaFoldDB" id="A0A8S8ZCA5"/>
<comment type="caution">
    <text evidence="2">The sequence shown here is derived from an EMBL/GenBank/DDBJ whole genome shotgun (WGS) entry which is preliminary data.</text>
</comment>
<dbReference type="Proteomes" id="UP000433876">
    <property type="component" value="Unassembled WGS sequence"/>
</dbReference>
<evidence type="ECO:0000313" key="2">
    <source>
        <dbReference type="EMBL" id="KAA8624240.1"/>
    </source>
</evidence>